<dbReference type="InterPro" id="IPR016201">
    <property type="entry name" value="PSI"/>
</dbReference>
<dbReference type="PANTHER" id="PTHR46706">
    <property type="entry name" value="PROTEIN QUA-1-RELATED"/>
    <property type="match status" value="1"/>
</dbReference>
<dbReference type="SMART" id="SM00181">
    <property type="entry name" value="EGF"/>
    <property type="match status" value="2"/>
</dbReference>
<name>A0A1Y1IKE5_KLENI</name>
<feature type="compositionally biased region" description="Pro residues" evidence="8">
    <location>
        <begin position="2216"/>
        <end position="2246"/>
    </location>
</feature>
<dbReference type="PANTHER" id="PTHR46706:SF12">
    <property type="entry name" value="PROTEIN QUA-1-RELATED"/>
    <property type="match status" value="1"/>
</dbReference>
<organism evidence="11 12">
    <name type="scientific">Klebsormidium nitens</name>
    <name type="common">Green alga</name>
    <name type="synonym">Ulothrix nitens</name>
    <dbReference type="NCBI Taxonomy" id="105231"/>
    <lineage>
        <taxon>Eukaryota</taxon>
        <taxon>Viridiplantae</taxon>
        <taxon>Streptophyta</taxon>
        <taxon>Klebsormidiophyceae</taxon>
        <taxon>Klebsormidiales</taxon>
        <taxon>Klebsormidiaceae</taxon>
        <taxon>Klebsormidium</taxon>
    </lineage>
</organism>
<dbReference type="SUPFAM" id="SSF51294">
    <property type="entry name" value="Hedgehog/intein (Hint) domain"/>
    <property type="match status" value="1"/>
</dbReference>
<evidence type="ECO:0000313" key="12">
    <source>
        <dbReference type="Proteomes" id="UP000054558"/>
    </source>
</evidence>
<dbReference type="InterPro" id="IPR009030">
    <property type="entry name" value="Growth_fac_rcpt_cys_sf"/>
</dbReference>
<dbReference type="PROSITE" id="PS50026">
    <property type="entry name" value="EGF_3"/>
    <property type="match status" value="2"/>
</dbReference>
<dbReference type="FunFam" id="2.20.100.10:FF:000005">
    <property type="entry name" value="ADAM metallopeptidase with thrombospondin type 1 motif 9"/>
    <property type="match status" value="2"/>
</dbReference>
<feature type="compositionally biased region" description="Low complexity" evidence="8">
    <location>
        <begin position="1561"/>
        <end position="1577"/>
    </location>
</feature>
<dbReference type="SUPFAM" id="SSF57184">
    <property type="entry name" value="Growth factor receptor domain"/>
    <property type="match status" value="1"/>
</dbReference>
<feature type="compositionally biased region" description="Low complexity" evidence="8">
    <location>
        <begin position="1938"/>
        <end position="1993"/>
    </location>
</feature>
<dbReference type="InterPro" id="IPR000742">
    <property type="entry name" value="EGF"/>
</dbReference>
<feature type="region of interest" description="Disordered" evidence="8">
    <location>
        <begin position="1533"/>
        <end position="1614"/>
    </location>
</feature>
<dbReference type="PROSITE" id="PS50092">
    <property type="entry name" value="TSP1"/>
    <property type="match status" value="3"/>
</dbReference>
<feature type="signal peptide" evidence="9">
    <location>
        <begin position="1"/>
        <end position="35"/>
    </location>
</feature>
<evidence type="ECO:0000256" key="6">
    <source>
        <dbReference type="ARBA" id="ARBA00023180"/>
    </source>
</evidence>
<feature type="domain" description="EGF-like" evidence="10">
    <location>
        <begin position="1459"/>
        <end position="1493"/>
    </location>
</feature>
<feature type="compositionally biased region" description="Low complexity" evidence="8">
    <location>
        <begin position="1856"/>
        <end position="1912"/>
    </location>
</feature>
<feature type="disulfide bond" evidence="7">
    <location>
        <begin position="1636"/>
        <end position="1645"/>
    </location>
</feature>
<dbReference type="InterPro" id="IPR003587">
    <property type="entry name" value="Hint_dom_N"/>
</dbReference>
<protein>
    <recommendedName>
        <fullName evidence="10">EGF-like domain-containing protein</fullName>
    </recommendedName>
</protein>
<keyword evidence="12" id="KW-1185">Reference proteome</keyword>
<dbReference type="Pfam" id="PF00066">
    <property type="entry name" value="Notch"/>
    <property type="match status" value="1"/>
</dbReference>
<dbReference type="CDD" id="cd00081">
    <property type="entry name" value="Hint"/>
    <property type="match status" value="1"/>
</dbReference>
<dbReference type="SMART" id="SM00306">
    <property type="entry name" value="HintN"/>
    <property type="match status" value="1"/>
</dbReference>
<feature type="compositionally biased region" description="Low complexity" evidence="8">
    <location>
        <begin position="1593"/>
        <end position="1603"/>
    </location>
</feature>
<evidence type="ECO:0000256" key="1">
    <source>
        <dbReference type="ARBA" id="ARBA00004613"/>
    </source>
</evidence>
<dbReference type="SMART" id="SM00423">
    <property type="entry name" value="PSI"/>
    <property type="match status" value="2"/>
</dbReference>
<feature type="compositionally biased region" description="Low complexity" evidence="8">
    <location>
        <begin position="2001"/>
        <end position="2024"/>
    </location>
</feature>
<dbReference type="InterPro" id="IPR000884">
    <property type="entry name" value="TSP1_rpt"/>
</dbReference>
<feature type="disulfide bond" evidence="7">
    <location>
        <begin position="1483"/>
        <end position="1492"/>
    </location>
</feature>
<dbReference type="PROSITE" id="PS01186">
    <property type="entry name" value="EGF_2"/>
    <property type="match status" value="2"/>
</dbReference>
<keyword evidence="5 7" id="KW-1015">Disulfide bond</keyword>
<feature type="compositionally biased region" description="Pro residues" evidence="8">
    <location>
        <begin position="2057"/>
        <end position="2067"/>
    </location>
</feature>
<feature type="compositionally biased region" description="Low complexity" evidence="8">
    <location>
        <begin position="1784"/>
        <end position="1806"/>
    </location>
</feature>
<dbReference type="SUPFAM" id="SSF82895">
    <property type="entry name" value="TSP-1 type 1 repeat"/>
    <property type="match status" value="2"/>
</dbReference>
<dbReference type="STRING" id="105231.A0A1Y1IKE5"/>
<gene>
    <name evidence="11" type="ORF">KFL_007350025</name>
</gene>
<dbReference type="InterPro" id="IPR013783">
    <property type="entry name" value="Ig-like_fold"/>
</dbReference>
<evidence type="ECO:0000256" key="4">
    <source>
        <dbReference type="ARBA" id="ARBA00022737"/>
    </source>
</evidence>
<feature type="compositionally biased region" description="Pro residues" evidence="8">
    <location>
        <begin position="2025"/>
        <end position="2043"/>
    </location>
</feature>
<feature type="compositionally biased region" description="Pro residues" evidence="8">
    <location>
        <begin position="1578"/>
        <end position="1592"/>
    </location>
</feature>
<keyword evidence="7" id="KW-0245">EGF-like domain</keyword>
<dbReference type="SMART" id="SM00209">
    <property type="entry name" value="TSP1"/>
    <property type="match status" value="3"/>
</dbReference>
<dbReference type="InterPro" id="IPR006141">
    <property type="entry name" value="Intein_N"/>
</dbReference>
<comment type="caution">
    <text evidence="7">Lacks conserved residue(s) required for the propagation of feature annotation.</text>
</comment>
<dbReference type="EMBL" id="DF237684">
    <property type="protein sequence ID" value="GAQ91153.1"/>
    <property type="molecule type" value="Genomic_DNA"/>
</dbReference>
<evidence type="ECO:0000256" key="9">
    <source>
        <dbReference type="SAM" id="SignalP"/>
    </source>
</evidence>
<sequence length="2778" mass="291573">MNGHPKCLFPPKFLFRVSLLVLCLRLSASHWSALAFTEDQGDWDDETLEHHSKSFDLDAHLAKNEHGHPGVVLEDAEEQNETGGHHRYEAMHMVDDSGALLHIKYNVRTVAHLVNLAQHADVISSVRCLGGQLHLSVSNRAHLPGWRVGTTLVGGLEWNCTDQEGAPAPIYRKLIQTVDGVEEGTVILETQERELHHCFRGAKVSFRYTPSSASSPAKGLTRARRKLLGLVKVVGQVYDGVEHTITKVGDGAATAIDVMTQLLANGKYEWHGDSNWRIFAFNFDETEQRALLKRDQLNPASAASNDNAKLRASVECVNCFATLEAGVSFDMVLKTQQAVVPVYLDQMKVVISGDFQMNADFNAQFDHIAGRNSWTKPIGPNKVLSTLTIMAGDVPIVVTPSIQLKAQANVAASVRGGASFGVDYRQRMQFGKEFRAAWGEFRPVQPDDFAPLNFHEEPKLSFQGEATVEGLLIPEITLKLYDALPIIIAPMPYLGADFRANSDSNAADCPFSFRTYAGFNLSLGLNNLNQIAFVSLLVSRSVPPFRTGNSFYFSLDQHLFARKLEIPISGKKINVGGSIVPFRKQVKLIGKHFLPCNFCSGCVPLLGAEPVYKWVTGGWGTCTSSGLWKRDVTCQADGQPGFAMGDAHCSKAGAKPATTGTCTVPGCPSTCRSSSLGDGTCEAACNLPECNFDGGDCASTDPCKALKDCPVCLTGGASCGWCASSGTCLKSQSACSSALPSDWWTNRCALEEQQIAFTRPTSLNTLRAGQGFTVQWSGGPLGGNVVLRYRFDNSADVFSGFGIPLASIPNTGSFYWAIDGGLPTSRAFELLLASDEDLGNFAFSDFFAVYGGLDMSGYVWTTGDFGPCSKECGGGVRTRTTSCVNALNGTTVDASLCNPGTRPSVSASCNAQACVQCPNVPLCQSGSGYSCSACSCKSNGDGTFFCGMVATSLRYGTQTTFGCDTRGNGYQECCRKQGLYCDDGCTNKAQWVVISEMPCSASCGGGTQWRKFACKGYVMWNGRRDDRTCEDFYCGPDPSTSVTNTYYECNTQPCRTYAWQVGEWQKCTQDCGGGSHVRDLACKASDGSFADVSLCDSDARPPTQEACNVDPCLNVDPFISQPASLDVWTAGQTYNVTWTGGIQYGRVKLRMSRSAASPSTVQLASIDPLDDGPQISVPIDALPNSGSFTVQIPNKIRSGLLSLQLQSSDANGTKTALTTGPVIIRGLANYTVLVTTVSRAGSSSTLPSATSVTVVGTFGASFPFLIAAVPSGQSYYDQRLQILDLGAIFQCEVTGAPNWVGSVQVLAQGSELAIAHFGFDAPSLGQTILRSDCAQILDCHACAETAGCGWCDTDSACRPGDDQGPYVGVCSQPTDAAMLPYAWATVAATCPDPCSLSNAATCRDCALRAGCGCLLAQQCNESSTCPAAPGPRARVPAAQITLTSETSVLLDGSRSSKCATCFGVDCGPNGECITTVNAAACRCKAGYSGARCELPPSPCLNVSSPGQLSCAPSGNSFVLLCANSYVGKDCTPATPAPTPGPSPGPSSSPQPSPSSTPGPSPGASSNPQPSLSASPVPSTSPVPSPSPAPSRSPSPKASVSPSPSKSPSPSPSRSPFVCSYNCNNRGTCLANNKCSCQFGWESFNCNYNNLGWNCFCECPNSERACYNAPGCKYCIDNDYNGGCIPLREDRGQCTRARRKLLGAVGDPPRASCYAWEQVSGPASVLSNATLPAARASGLVAGNYTFKLSVTDNFGRVAETAVQVSVLGNSATASPSQSPVPSPSPVASSSASPSSSPSPSRFLSPSSSPLPRPSNSPAASPSSSATPSSSSSPFASVPSNPFASPSSSPFASPPRNPFASSSGSPVASPSISPVISPSSSPVASPSSSPVASPSPSTIASASPDPIASPSSSPYMRPSDSPSTSAGQSEGPSPSPSPSPVASSPPGSPSPSASSSPQPSPSSSAAPQTSPSTSPSPVESPSLSPVPSPTSSSAPSPSPSASPSPVESPSLSPVPSPSSSSSVSSPSPSPSPSTPSSPVESPSPSPRASVRPSRSPKASPSPSPSPSQSPSPSAAAAVAASINVGVSLTSLEDANLIQNDDIALSLAEANGLDPGSVVISGITFAVNHSCVLGNVSPDDWTDWGGREAFIDGVSYALNVDPSSVSIDGFSESGRRRGLLQTPGLRVLFSILCTDGSQAKEVAQAVGDALLAAKSALPSSPPLGPSPSKRPQPPPPPPQTPPPEPPFFDPPLESFANPPPAPPPPPPPAPPLPVKKGGCFPADAFVTLADGGWKRMADVHLGDPVLVFDPSSGELFVQPVYWFTHHLNQTATYVSLEADAGVSISGTPNHYILVSDPRSTLSIQQATIKPFADVKPGDVIWTSKGPGRQTSLAPSTVVSVTSSVLPGCTAPKLTLAAAGVITRAVLRGRSGLGRKRVKMALSKGTSKKHSRTGQQGAIRKEGKEDRSPGAYALRTFCLDMQKSRRRRFGLPGVTSFQNYKDADYIGNYEMALDGLQECTSDRVGYYQPSADACANLCLSFSSCIGFSFWTSNYWPDLCCSLQQAPSHGLMRSLGTNYYLRLAAVLVPEAVSPSSQHLRLPLSHNFFPVALSLELAFSFLLTKSSKLSVPIADAFSFFDPKPIFLSISLSFAFDLRISVLIRQSLSIHVLISVTFDKPLPLPLPFALAFFLGKSVKVCISFLDSLPLTFSYDKPISSSVDTSIAISLSISLPFFVNEPLSIDDLVSVCFSQPLSFAEPLAVPFNIRITIALRFPTTGPKLGP</sequence>
<dbReference type="GO" id="GO:0005576">
    <property type="term" value="C:extracellular region"/>
    <property type="evidence" value="ECO:0007669"/>
    <property type="project" value="UniProtKB-SubCell"/>
</dbReference>
<dbReference type="GO" id="GO:0031012">
    <property type="term" value="C:extracellular matrix"/>
    <property type="evidence" value="ECO:0000318"/>
    <property type="project" value="GO_Central"/>
</dbReference>
<dbReference type="GO" id="GO:0016540">
    <property type="term" value="P:protein autoprocessing"/>
    <property type="evidence" value="ECO:0007669"/>
    <property type="project" value="InterPro"/>
</dbReference>
<feature type="compositionally biased region" description="Pro residues" evidence="8">
    <location>
        <begin position="1534"/>
        <end position="1560"/>
    </location>
</feature>
<dbReference type="Gene3D" id="2.20.100.10">
    <property type="entry name" value="Thrombospondin type-1 (TSP1) repeat"/>
    <property type="match status" value="2"/>
</dbReference>
<dbReference type="InterPro" id="IPR036383">
    <property type="entry name" value="TSP1_rpt_sf"/>
</dbReference>
<dbReference type="InterPro" id="IPR052140">
    <property type="entry name" value="Dev_Signal_Hedgehog-like"/>
</dbReference>
<accession>A0A1Y1IKE5</accession>
<dbReference type="Gene3D" id="2.60.40.10">
    <property type="entry name" value="Immunoglobulins"/>
    <property type="match status" value="1"/>
</dbReference>
<feature type="disulfide bond" evidence="7">
    <location>
        <begin position="1618"/>
        <end position="1628"/>
    </location>
</feature>
<evidence type="ECO:0000256" key="3">
    <source>
        <dbReference type="ARBA" id="ARBA00022729"/>
    </source>
</evidence>
<dbReference type="Pfam" id="PF01079">
    <property type="entry name" value="Hint"/>
    <property type="match status" value="1"/>
</dbReference>
<dbReference type="InterPro" id="IPR000800">
    <property type="entry name" value="Notch_dom"/>
</dbReference>
<feature type="region of interest" description="Disordered" evidence="8">
    <location>
        <begin position="2437"/>
        <end position="2463"/>
    </location>
</feature>
<evidence type="ECO:0000256" key="8">
    <source>
        <dbReference type="SAM" id="MobiDB-lite"/>
    </source>
</evidence>
<comment type="subcellular location">
    <subcellularLocation>
        <location evidence="1">Secreted</location>
    </subcellularLocation>
</comment>
<proteinExistence type="predicted"/>
<reference evidence="11 12" key="1">
    <citation type="journal article" date="2014" name="Nat. Commun.">
        <title>Klebsormidium flaccidum genome reveals primary factors for plant terrestrial adaptation.</title>
        <authorList>
            <person name="Hori K."/>
            <person name="Maruyama F."/>
            <person name="Fujisawa T."/>
            <person name="Togashi T."/>
            <person name="Yamamoto N."/>
            <person name="Seo M."/>
            <person name="Sato S."/>
            <person name="Yamada T."/>
            <person name="Mori H."/>
            <person name="Tajima N."/>
            <person name="Moriyama T."/>
            <person name="Ikeuchi M."/>
            <person name="Watanabe M."/>
            <person name="Wada H."/>
            <person name="Kobayashi K."/>
            <person name="Saito M."/>
            <person name="Masuda T."/>
            <person name="Sasaki-Sekimoto Y."/>
            <person name="Mashiguchi K."/>
            <person name="Awai K."/>
            <person name="Shimojima M."/>
            <person name="Masuda S."/>
            <person name="Iwai M."/>
            <person name="Nobusawa T."/>
            <person name="Narise T."/>
            <person name="Kondo S."/>
            <person name="Saito H."/>
            <person name="Sato R."/>
            <person name="Murakawa M."/>
            <person name="Ihara Y."/>
            <person name="Oshima-Yamada Y."/>
            <person name="Ohtaka K."/>
            <person name="Satoh M."/>
            <person name="Sonobe K."/>
            <person name="Ishii M."/>
            <person name="Ohtani R."/>
            <person name="Kanamori-Sato M."/>
            <person name="Honoki R."/>
            <person name="Miyazaki D."/>
            <person name="Mochizuki H."/>
            <person name="Umetsu J."/>
            <person name="Higashi K."/>
            <person name="Shibata D."/>
            <person name="Kamiya Y."/>
            <person name="Sato N."/>
            <person name="Nakamura Y."/>
            <person name="Tabata S."/>
            <person name="Ida S."/>
            <person name="Kurokawa K."/>
            <person name="Ohta H."/>
        </authorList>
    </citation>
    <scope>NUCLEOTIDE SEQUENCE [LARGE SCALE GENOMIC DNA]</scope>
    <source>
        <strain evidence="11 12">NIES-2285</strain>
    </source>
</reference>
<dbReference type="OrthoDB" id="548529at2759"/>
<dbReference type="SMART" id="SM00004">
    <property type="entry name" value="NL"/>
    <property type="match status" value="1"/>
</dbReference>
<dbReference type="Gene3D" id="2.170.16.10">
    <property type="entry name" value="Hedgehog/Intein (Hint) domain"/>
    <property type="match status" value="1"/>
</dbReference>
<feature type="compositionally biased region" description="Low complexity" evidence="8">
    <location>
        <begin position="1814"/>
        <end position="1849"/>
    </location>
</feature>
<feature type="chain" id="PRO_5012778991" description="EGF-like domain-containing protein" evidence="9">
    <location>
        <begin position="36"/>
        <end position="2778"/>
    </location>
</feature>
<dbReference type="InterPro" id="IPR036844">
    <property type="entry name" value="Hint_dom_sf"/>
</dbReference>
<feature type="region of interest" description="Disordered" evidence="8">
    <location>
        <begin position="1769"/>
        <end position="2072"/>
    </location>
</feature>
<keyword evidence="2" id="KW-0964">Secreted</keyword>
<dbReference type="GO" id="GO:0016539">
    <property type="term" value="P:intein-mediated protein splicing"/>
    <property type="evidence" value="ECO:0007669"/>
    <property type="project" value="InterPro"/>
</dbReference>
<dbReference type="Gene3D" id="2.10.25.10">
    <property type="entry name" value="Laminin"/>
    <property type="match status" value="1"/>
</dbReference>
<evidence type="ECO:0000313" key="11">
    <source>
        <dbReference type="EMBL" id="GAQ91153.1"/>
    </source>
</evidence>
<evidence type="ECO:0000256" key="2">
    <source>
        <dbReference type="ARBA" id="ARBA00022525"/>
    </source>
</evidence>
<dbReference type="Pfam" id="PF22352">
    <property type="entry name" value="K319L-like_PKD"/>
    <property type="match status" value="1"/>
</dbReference>
<feature type="compositionally biased region" description="Pro residues" evidence="8">
    <location>
        <begin position="2254"/>
        <end position="2270"/>
    </location>
</feature>
<dbReference type="Proteomes" id="UP000054558">
    <property type="component" value="Unassembled WGS sequence"/>
</dbReference>
<keyword evidence="6" id="KW-0325">Glycoprotein</keyword>
<evidence type="ECO:0000256" key="7">
    <source>
        <dbReference type="PROSITE-ProRule" id="PRU00076"/>
    </source>
</evidence>
<keyword evidence="3 9" id="KW-0732">Signal</keyword>
<feature type="region of interest" description="Disordered" evidence="8">
    <location>
        <begin position="2213"/>
        <end position="2272"/>
    </location>
</feature>
<dbReference type="PROSITE" id="PS00022">
    <property type="entry name" value="EGF_1"/>
    <property type="match status" value="1"/>
</dbReference>
<dbReference type="InterPro" id="IPR001767">
    <property type="entry name" value="Hedgehog_Hint"/>
</dbReference>
<feature type="compositionally biased region" description="Low complexity" evidence="8">
    <location>
        <begin position="2044"/>
        <end position="2056"/>
    </location>
</feature>
<evidence type="ECO:0000256" key="5">
    <source>
        <dbReference type="ARBA" id="ARBA00023157"/>
    </source>
</evidence>
<dbReference type="OMA" id="HNCETTT"/>
<keyword evidence="4" id="KW-0677">Repeat</keyword>
<feature type="domain" description="EGF-like" evidence="10">
    <location>
        <begin position="1614"/>
        <end position="1646"/>
    </location>
</feature>
<evidence type="ECO:0000259" key="10">
    <source>
        <dbReference type="PROSITE" id="PS50026"/>
    </source>
</evidence>
<dbReference type="CDD" id="cd00054">
    <property type="entry name" value="EGF_CA"/>
    <property type="match status" value="1"/>
</dbReference>
<dbReference type="PROSITE" id="PS50817">
    <property type="entry name" value="INTEIN_N_TER"/>
    <property type="match status" value="1"/>
</dbReference>
<dbReference type="Pfam" id="PF19030">
    <property type="entry name" value="TSP1_ADAMTS"/>
    <property type="match status" value="2"/>
</dbReference>